<dbReference type="GO" id="GO:0046872">
    <property type="term" value="F:metal ion binding"/>
    <property type="evidence" value="ECO:0007669"/>
    <property type="project" value="UniProtKB-KW"/>
</dbReference>
<dbReference type="NCBIfam" id="NF038134">
    <property type="entry name" value="choice_anch_M"/>
    <property type="match status" value="1"/>
</dbReference>
<feature type="signal peptide" evidence="6">
    <location>
        <begin position="1"/>
        <end position="41"/>
    </location>
</feature>
<keyword evidence="4 6" id="KW-0732">Signal</keyword>
<keyword evidence="8" id="KW-1185">Reference proteome</keyword>
<evidence type="ECO:0000256" key="1">
    <source>
        <dbReference type="ARBA" id="ARBA00004196"/>
    </source>
</evidence>
<organism evidence="7 8">
    <name type="scientific">Streptomyces caelestis</name>
    <dbReference type="NCBI Taxonomy" id="36816"/>
    <lineage>
        <taxon>Bacteria</taxon>
        <taxon>Bacillati</taxon>
        <taxon>Actinomycetota</taxon>
        <taxon>Actinomycetes</taxon>
        <taxon>Kitasatosporales</taxon>
        <taxon>Streptomycetaceae</taxon>
        <taxon>Streptomyces</taxon>
    </lineage>
</organism>
<comment type="subcellular location">
    <subcellularLocation>
        <location evidence="1">Cell envelope</location>
    </subcellularLocation>
</comment>
<sequence length="524" mass="55585">MRAPRPAPERAPLRTTTTVLRTTTALLAATTLLAGCGGAGAGGDGDKLTVSTTTGIIADLVRQVGGDRVEVTSIVPHHGDPHSYEPSPGDAAKVAKADLVFSNGLLLEEPGIMKMVHSNARKGTPKVPISEKLEQYGGTVIKLEEDLGLDVLWLGWAVEGEVAGDGAQVRITATELEGPGDLHVYLTDTLGTPRSYIDSADGLDAKDSFTLPPEAHTHVNWVFTKPGTYKLAVRGEIESLEGERTESGSGTITFAVGGMGDAGAEGKKLLGTGHADVALNAEKHQLSVRTDDERTGGTVHHPADEVAVSVPDKAKDTVPKEQAYRFLGAPGADIWVLPQAVIGKHVHGEMDPHAWADVANAEAYVRRVEAELAKADPDGREAYERGAGQYLKRLAALDKEVASTLATIPEANRKLITTHDAFGYLAKAYGMEVAGFVVPVPNQEPSAAEVEQLGDTIQEKKVPAVFLEPNLAARADVLRRVAEDEGVGICTIYGDSFDDRVHDYVAMMRHNAKELARCLGGEGS</sequence>
<dbReference type="Pfam" id="PF01297">
    <property type="entry name" value="ZnuA"/>
    <property type="match status" value="2"/>
</dbReference>
<dbReference type="Gene3D" id="3.40.50.1980">
    <property type="entry name" value="Nitrogenase molybdenum iron protein domain"/>
    <property type="match status" value="2"/>
</dbReference>
<gene>
    <name evidence="7" type="ORF">HDA41_001266</name>
</gene>
<evidence type="ECO:0000256" key="2">
    <source>
        <dbReference type="ARBA" id="ARBA00022448"/>
    </source>
</evidence>
<dbReference type="Proteomes" id="UP000590647">
    <property type="component" value="Unassembled WGS sequence"/>
</dbReference>
<keyword evidence="2 5" id="KW-0813">Transport</keyword>
<dbReference type="NCBIfam" id="TIGR03772">
    <property type="entry name" value="anch_rpt_subst"/>
    <property type="match status" value="1"/>
</dbReference>
<dbReference type="GO" id="GO:0030313">
    <property type="term" value="C:cell envelope"/>
    <property type="evidence" value="ECO:0007669"/>
    <property type="project" value="UniProtKB-SubCell"/>
</dbReference>
<dbReference type="PRINTS" id="PR00690">
    <property type="entry name" value="ADHESNFAMILY"/>
</dbReference>
<dbReference type="InterPro" id="IPR050492">
    <property type="entry name" value="Bact_metal-bind_prot9"/>
</dbReference>
<evidence type="ECO:0000256" key="5">
    <source>
        <dbReference type="RuleBase" id="RU003512"/>
    </source>
</evidence>
<evidence type="ECO:0000313" key="7">
    <source>
        <dbReference type="EMBL" id="MBB5793302.1"/>
    </source>
</evidence>
<dbReference type="GO" id="GO:0007155">
    <property type="term" value="P:cell adhesion"/>
    <property type="evidence" value="ECO:0007669"/>
    <property type="project" value="InterPro"/>
</dbReference>
<dbReference type="PRINTS" id="PR00691">
    <property type="entry name" value="ADHESINB"/>
</dbReference>
<evidence type="ECO:0000313" key="8">
    <source>
        <dbReference type="Proteomes" id="UP000590647"/>
    </source>
</evidence>
<evidence type="ECO:0000256" key="6">
    <source>
        <dbReference type="SAM" id="SignalP"/>
    </source>
</evidence>
<dbReference type="InterPro" id="IPR022434">
    <property type="entry name" value="ABC_LPXTG_lipo_actinobac"/>
</dbReference>
<dbReference type="InterPro" id="IPR022435">
    <property type="entry name" value="Surface-anchored_actinobac"/>
</dbReference>
<dbReference type="InterPro" id="IPR006127">
    <property type="entry name" value="ZnuA-like"/>
</dbReference>
<feature type="chain" id="PRO_5039063149" evidence="6">
    <location>
        <begin position="42"/>
        <end position="524"/>
    </location>
</feature>
<dbReference type="NCBIfam" id="TIGR03769">
    <property type="entry name" value="P_ac_wall_RPT"/>
    <property type="match status" value="1"/>
</dbReference>
<dbReference type="InterPro" id="IPR006129">
    <property type="entry name" value="AdhesinB"/>
</dbReference>
<dbReference type="SUPFAM" id="SSF53807">
    <property type="entry name" value="Helical backbone' metal receptor"/>
    <property type="match status" value="1"/>
</dbReference>
<proteinExistence type="inferred from homology"/>
<dbReference type="AlphaFoldDB" id="A0A7W9LRH1"/>
<dbReference type="PANTHER" id="PTHR42953">
    <property type="entry name" value="HIGH-AFFINITY ZINC UPTAKE SYSTEM PROTEIN ZNUA-RELATED"/>
    <property type="match status" value="1"/>
</dbReference>
<accession>A0A7W9LRH1</accession>
<name>A0A7W9LRH1_9ACTN</name>
<protein>
    <submittedName>
        <fullName evidence="7">Anchored repeat ABC transporter substrate-binding protein</fullName>
    </submittedName>
</protein>
<dbReference type="InterPro" id="IPR006128">
    <property type="entry name" value="Lipoprotein_PsaA-like"/>
</dbReference>
<reference evidence="7 8" key="1">
    <citation type="submission" date="2020-08" db="EMBL/GenBank/DDBJ databases">
        <title>Sequencing the genomes of 1000 actinobacteria strains.</title>
        <authorList>
            <person name="Klenk H.-P."/>
        </authorList>
    </citation>
    <scope>NUCLEOTIDE SEQUENCE [LARGE SCALE GENOMIC DNA]</scope>
    <source>
        <strain evidence="7 8">DSM 40084</strain>
    </source>
</reference>
<dbReference type="EMBL" id="JACHNE010000001">
    <property type="protein sequence ID" value="MBB5793302.1"/>
    <property type="molecule type" value="Genomic_DNA"/>
</dbReference>
<keyword evidence="3" id="KW-0479">Metal-binding</keyword>
<dbReference type="RefSeq" id="WP_184981450.1">
    <property type="nucleotide sequence ID" value="NZ_JACHNE010000001.1"/>
</dbReference>
<comment type="similarity">
    <text evidence="5">Belongs to the bacterial solute-binding protein 9 family.</text>
</comment>
<evidence type="ECO:0000256" key="3">
    <source>
        <dbReference type="ARBA" id="ARBA00022723"/>
    </source>
</evidence>
<dbReference type="PANTHER" id="PTHR42953:SF1">
    <property type="entry name" value="METAL-BINDING PROTEIN HI_0362-RELATED"/>
    <property type="match status" value="1"/>
</dbReference>
<comment type="caution">
    <text evidence="7">The sequence shown here is derived from an EMBL/GenBank/DDBJ whole genome shotgun (WGS) entry which is preliminary data.</text>
</comment>
<dbReference type="GO" id="GO:0030001">
    <property type="term" value="P:metal ion transport"/>
    <property type="evidence" value="ECO:0007669"/>
    <property type="project" value="InterPro"/>
</dbReference>
<evidence type="ECO:0000256" key="4">
    <source>
        <dbReference type="ARBA" id="ARBA00022729"/>
    </source>
</evidence>